<comment type="caution">
    <text evidence="2">The sequence shown here is derived from an EMBL/GenBank/DDBJ whole genome shotgun (WGS) entry which is preliminary data.</text>
</comment>
<feature type="compositionally biased region" description="Polar residues" evidence="1">
    <location>
        <begin position="8"/>
        <end position="24"/>
    </location>
</feature>
<protein>
    <submittedName>
        <fullName evidence="2">Uncharacterized protein</fullName>
    </submittedName>
</protein>
<evidence type="ECO:0000313" key="2">
    <source>
        <dbReference type="EMBL" id="KAK4017242.1"/>
    </source>
</evidence>
<proteinExistence type="predicted"/>
<feature type="region of interest" description="Disordered" evidence="1">
    <location>
        <begin position="1"/>
        <end position="51"/>
    </location>
</feature>
<keyword evidence="3" id="KW-1185">Reference proteome</keyword>
<name>A0ABQ9ZWH6_9CRUS</name>
<evidence type="ECO:0000256" key="1">
    <source>
        <dbReference type="SAM" id="MobiDB-lite"/>
    </source>
</evidence>
<dbReference type="EMBL" id="JAOYFB010000005">
    <property type="protein sequence ID" value="KAK4017242.1"/>
    <property type="molecule type" value="Genomic_DNA"/>
</dbReference>
<sequence length="103" mass="11550">MLPLHANDGQSHNGKANTTTTHNGCKTMRLVRKRGYPEGGVVTDTNTKHKDYTENTNFDVVVEKVTTLKQEKHGFKTAAEGNRGRDVFGKDIRQEIQSHTAKR</sequence>
<organism evidence="2 3">
    <name type="scientific">Daphnia magna</name>
    <dbReference type="NCBI Taxonomy" id="35525"/>
    <lineage>
        <taxon>Eukaryota</taxon>
        <taxon>Metazoa</taxon>
        <taxon>Ecdysozoa</taxon>
        <taxon>Arthropoda</taxon>
        <taxon>Crustacea</taxon>
        <taxon>Branchiopoda</taxon>
        <taxon>Diplostraca</taxon>
        <taxon>Cladocera</taxon>
        <taxon>Anomopoda</taxon>
        <taxon>Daphniidae</taxon>
        <taxon>Daphnia</taxon>
    </lineage>
</organism>
<gene>
    <name evidence="2" type="ORF">OUZ56_032190</name>
</gene>
<accession>A0ABQ9ZWH6</accession>
<dbReference type="Proteomes" id="UP001234178">
    <property type="component" value="Unassembled WGS sequence"/>
</dbReference>
<reference evidence="2 3" key="1">
    <citation type="journal article" date="2023" name="Nucleic Acids Res.">
        <title>The hologenome of Daphnia magna reveals possible DNA methylation and microbiome-mediated evolution of the host genome.</title>
        <authorList>
            <person name="Chaturvedi A."/>
            <person name="Li X."/>
            <person name="Dhandapani V."/>
            <person name="Marshall H."/>
            <person name="Kissane S."/>
            <person name="Cuenca-Cambronero M."/>
            <person name="Asole G."/>
            <person name="Calvet F."/>
            <person name="Ruiz-Romero M."/>
            <person name="Marangio P."/>
            <person name="Guigo R."/>
            <person name="Rago D."/>
            <person name="Mirbahai L."/>
            <person name="Eastwood N."/>
            <person name="Colbourne J.K."/>
            <person name="Zhou J."/>
            <person name="Mallon E."/>
            <person name="Orsini L."/>
        </authorList>
    </citation>
    <scope>NUCLEOTIDE SEQUENCE [LARGE SCALE GENOMIC DNA]</scope>
    <source>
        <strain evidence="2">LRV0_1</strain>
    </source>
</reference>
<evidence type="ECO:0000313" key="3">
    <source>
        <dbReference type="Proteomes" id="UP001234178"/>
    </source>
</evidence>